<dbReference type="Pfam" id="PF00275">
    <property type="entry name" value="EPSP_synthase"/>
    <property type="match status" value="1"/>
</dbReference>
<dbReference type="InterPro" id="IPR001986">
    <property type="entry name" value="Enolpyruvate_Tfrase_dom"/>
</dbReference>
<dbReference type="CDD" id="cd01555">
    <property type="entry name" value="UdpNAET"/>
    <property type="match status" value="1"/>
</dbReference>
<dbReference type="GO" id="GO:0051301">
    <property type="term" value="P:cell division"/>
    <property type="evidence" value="ECO:0007669"/>
    <property type="project" value="UniProtKB-KW"/>
</dbReference>
<gene>
    <name evidence="12 14" type="primary">murA</name>
    <name evidence="14" type="ORF">HS096_03425</name>
</gene>
<dbReference type="Proteomes" id="UP000710385">
    <property type="component" value="Unassembled WGS sequence"/>
</dbReference>
<evidence type="ECO:0000256" key="5">
    <source>
        <dbReference type="ARBA" id="ARBA00022679"/>
    </source>
</evidence>
<sequence length="435" mass="46723">MSTLRITGGARLSGEVRISGAKNAATKELVAALLTDEPVTLTNVPDIGDTAVTIDMLRALGALVERRGDAVTVTASGMTSPEVTEAFSRKNRIPILLFGPLLSRFREARIPALGGCNIGARPVDFHLAALRSMGADIVCANGMYEARIPEGKRLKGTVIDLPFPSVGATENIMLAAVLAKGITTIQNAAIEPEILDLAKLLQSMGAIISLDVNRSWVIEGVDVLHGASHRVIPDRIEAASFAAAAALIGSDVRIRDAEQGDMLSFLNALRRVGVRFEIEADGIRVFRAETIKPTTLETDVHPGFMTDWQQPFVMLLTQANGVSIVHETVYENRFGYTEALNNMGANITVHQKCLGEKACRYKHRNEPHSAVIVGPTPLHAAVIDIPDLRAGFSYLIAALIADGTSVISGIEHIERGYENIIEKLKGLGAKIEKGE</sequence>
<evidence type="ECO:0000313" key="14">
    <source>
        <dbReference type="EMBL" id="MBE7525410.1"/>
    </source>
</evidence>
<dbReference type="EMBL" id="JABTTY010000001">
    <property type="protein sequence ID" value="MBE7525410.1"/>
    <property type="molecule type" value="Genomic_DNA"/>
</dbReference>
<feature type="binding site" evidence="12">
    <location>
        <begin position="22"/>
        <end position="23"/>
    </location>
    <ligand>
        <name>phosphoenolpyruvate</name>
        <dbReference type="ChEBI" id="CHEBI:58702"/>
    </ligand>
</feature>
<feature type="active site" description="Proton donor" evidence="12">
    <location>
        <position position="116"/>
    </location>
</feature>
<evidence type="ECO:0000256" key="9">
    <source>
        <dbReference type="ARBA" id="ARBA00023316"/>
    </source>
</evidence>
<evidence type="ECO:0000313" key="15">
    <source>
        <dbReference type="Proteomes" id="UP000710385"/>
    </source>
</evidence>
<dbReference type="GO" id="GO:0009252">
    <property type="term" value="P:peptidoglycan biosynthetic process"/>
    <property type="evidence" value="ECO:0007669"/>
    <property type="project" value="UniProtKB-UniRule"/>
</dbReference>
<reference evidence="14" key="1">
    <citation type="submission" date="2020-05" db="EMBL/GenBank/DDBJ databases">
        <title>High-Quality Genomes of Partial-Nitritation/Anammox System by Hierarchical Clustering Based Hybrid Assembly.</title>
        <authorList>
            <person name="Liu L."/>
            <person name="Wang Y."/>
            <person name="Che Y."/>
            <person name="Chen Y."/>
            <person name="Xia Y."/>
            <person name="Luo R."/>
            <person name="Cheng S.H."/>
            <person name="Zheng C."/>
            <person name="Zhang T."/>
        </authorList>
    </citation>
    <scope>NUCLEOTIDE SEQUENCE</scope>
    <source>
        <strain evidence="14">H1_PAT1</strain>
    </source>
</reference>
<keyword evidence="5 12" id="KW-0808">Transferase</keyword>
<dbReference type="InterPro" id="IPR036968">
    <property type="entry name" value="Enolpyruvate_Tfrase_sf"/>
</dbReference>
<dbReference type="GO" id="GO:0071555">
    <property type="term" value="P:cell wall organization"/>
    <property type="evidence" value="ECO:0007669"/>
    <property type="project" value="UniProtKB-KW"/>
</dbReference>
<dbReference type="PANTHER" id="PTHR43783">
    <property type="entry name" value="UDP-N-ACETYLGLUCOSAMINE 1-CARBOXYVINYLTRANSFERASE"/>
    <property type="match status" value="1"/>
</dbReference>
<keyword evidence="6 12" id="KW-0133">Cell shape</keyword>
<feature type="binding site" evidence="12">
    <location>
        <position position="307"/>
    </location>
    <ligand>
        <name>UDP-N-acetyl-alpha-D-glucosamine</name>
        <dbReference type="ChEBI" id="CHEBI:57705"/>
    </ligand>
</feature>
<evidence type="ECO:0000256" key="8">
    <source>
        <dbReference type="ARBA" id="ARBA00023306"/>
    </source>
</evidence>
<comment type="function">
    <text evidence="12">Cell wall formation. Adds enolpyruvyl to UDP-N-acetylglucosamine.</text>
</comment>
<evidence type="ECO:0000256" key="1">
    <source>
        <dbReference type="ARBA" id="ARBA00004496"/>
    </source>
</evidence>
<comment type="pathway">
    <text evidence="2 12">Cell wall biogenesis; peptidoglycan biosynthesis.</text>
</comment>
<dbReference type="GO" id="GO:0008360">
    <property type="term" value="P:regulation of cell shape"/>
    <property type="evidence" value="ECO:0007669"/>
    <property type="project" value="UniProtKB-KW"/>
</dbReference>
<dbReference type="Gene3D" id="3.65.10.10">
    <property type="entry name" value="Enolpyruvate transferase domain"/>
    <property type="match status" value="2"/>
</dbReference>
<keyword evidence="9 12" id="KW-0961">Cell wall biogenesis/degradation</keyword>
<feature type="binding site" evidence="12">
    <location>
        <position position="92"/>
    </location>
    <ligand>
        <name>UDP-N-acetyl-alpha-D-glucosamine</name>
        <dbReference type="ChEBI" id="CHEBI:57705"/>
    </ligand>
</feature>
<evidence type="ECO:0000256" key="10">
    <source>
        <dbReference type="ARBA" id="ARBA00038367"/>
    </source>
</evidence>
<feature type="modified residue" description="2-(S-cysteinyl)pyruvic acid O-phosphothioketal" evidence="12">
    <location>
        <position position="116"/>
    </location>
</feature>
<evidence type="ECO:0000256" key="12">
    <source>
        <dbReference type="HAMAP-Rule" id="MF_00111"/>
    </source>
</evidence>
<keyword evidence="8 12" id="KW-0131">Cell cycle</keyword>
<dbReference type="InterPro" id="IPR005750">
    <property type="entry name" value="UDP_GlcNAc_COvinyl_MurA"/>
</dbReference>
<dbReference type="GO" id="GO:0008760">
    <property type="term" value="F:UDP-N-acetylglucosamine 1-carboxyvinyltransferase activity"/>
    <property type="evidence" value="ECO:0007669"/>
    <property type="project" value="UniProtKB-UniRule"/>
</dbReference>
<evidence type="ECO:0000256" key="2">
    <source>
        <dbReference type="ARBA" id="ARBA00004752"/>
    </source>
</evidence>
<dbReference type="InterPro" id="IPR050068">
    <property type="entry name" value="MurA_subfamily"/>
</dbReference>
<dbReference type="GO" id="GO:0005737">
    <property type="term" value="C:cytoplasm"/>
    <property type="evidence" value="ECO:0007669"/>
    <property type="project" value="UniProtKB-SubCell"/>
</dbReference>
<proteinExistence type="inferred from homology"/>
<dbReference type="InterPro" id="IPR013792">
    <property type="entry name" value="RNA3'P_cycl/enolpyr_Trfase_a/b"/>
</dbReference>
<dbReference type="NCBIfam" id="NF006873">
    <property type="entry name" value="PRK09369.1"/>
    <property type="match status" value="1"/>
</dbReference>
<evidence type="ECO:0000256" key="4">
    <source>
        <dbReference type="ARBA" id="ARBA00022618"/>
    </source>
</evidence>
<dbReference type="GO" id="GO:0019277">
    <property type="term" value="P:UDP-N-acetylgalactosamine biosynthetic process"/>
    <property type="evidence" value="ECO:0007669"/>
    <property type="project" value="InterPro"/>
</dbReference>
<evidence type="ECO:0000256" key="11">
    <source>
        <dbReference type="ARBA" id="ARBA00047527"/>
    </source>
</evidence>
<protein>
    <recommendedName>
        <fullName evidence="12">UDP-N-acetylglucosamine 1-carboxyvinyltransferase</fullName>
        <ecNumber evidence="12">2.5.1.7</ecNumber>
    </recommendedName>
    <alternativeName>
        <fullName evidence="12">Enoylpyruvate transferase</fullName>
    </alternativeName>
    <alternativeName>
        <fullName evidence="12">UDP-N-acetylglucosamine enolpyruvyl transferase</fullName>
        <shortName evidence="12">EPT</shortName>
    </alternativeName>
</protein>
<keyword evidence="3 12" id="KW-0963">Cytoplasm</keyword>
<organism evidence="14 15">
    <name type="scientific">candidate division WWE3 bacterium</name>
    <dbReference type="NCBI Taxonomy" id="2053526"/>
    <lineage>
        <taxon>Bacteria</taxon>
        <taxon>Katanobacteria</taxon>
    </lineage>
</organism>
<dbReference type="PANTHER" id="PTHR43783:SF1">
    <property type="entry name" value="UDP-N-ACETYLGLUCOSAMINE 1-CARBOXYVINYLTRANSFERASE"/>
    <property type="match status" value="1"/>
</dbReference>
<feature type="domain" description="Enolpyruvate transferase" evidence="13">
    <location>
        <begin position="7"/>
        <end position="424"/>
    </location>
</feature>
<comment type="catalytic activity">
    <reaction evidence="11 12">
        <text>phosphoenolpyruvate + UDP-N-acetyl-alpha-D-glucosamine = UDP-N-acetyl-3-O-(1-carboxyvinyl)-alpha-D-glucosamine + phosphate</text>
        <dbReference type="Rhea" id="RHEA:18681"/>
        <dbReference type="ChEBI" id="CHEBI:43474"/>
        <dbReference type="ChEBI" id="CHEBI:57705"/>
        <dbReference type="ChEBI" id="CHEBI:58702"/>
        <dbReference type="ChEBI" id="CHEBI:68483"/>
        <dbReference type="EC" id="2.5.1.7"/>
    </reaction>
</comment>
<comment type="caution">
    <text evidence="12">Lacks conserved residue(s) required for the propagation of feature annotation.</text>
</comment>
<evidence type="ECO:0000259" key="13">
    <source>
        <dbReference type="Pfam" id="PF00275"/>
    </source>
</evidence>
<comment type="similarity">
    <text evidence="10 12">Belongs to the EPSP synthase family. MurA subfamily.</text>
</comment>
<comment type="subcellular location">
    <subcellularLocation>
        <location evidence="1 12">Cytoplasm</location>
    </subcellularLocation>
</comment>
<feature type="binding site" evidence="12">
    <location>
        <position position="329"/>
    </location>
    <ligand>
        <name>UDP-N-acetyl-alpha-D-glucosamine</name>
        <dbReference type="ChEBI" id="CHEBI:57705"/>
    </ligand>
</feature>
<dbReference type="NCBIfam" id="TIGR01072">
    <property type="entry name" value="murA"/>
    <property type="match status" value="1"/>
</dbReference>
<dbReference type="SUPFAM" id="SSF55205">
    <property type="entry name" value="EPT/RTPC-like"/>
    <property type="match status" value="1"/>
</dbReference>
<comment type="caution">
    <text evidence="14">The sequence shown here is derived from an EMBL/GenBank/DDBJ whole genome shotgun (WGS) entry which is preliminary data.</text>
</comment>
<dbReference type="EC" id="2.5.1.7" evidence="12"/>
<keyword evidence="12" id="KW-0670">Pyruvate</keyword>
<keyword evidence="4 12" id="KW-0132">Cell division</keyword>
<dbReference type="AlphaFoldDB" id="A0A928TVZ7"/>
<dbReference type="HAMAP" id="MF_00111">
    <property type="entry name" value="MurA"/>
    <property type="match status" value="1"/>
</dbReference>
<keyword evidence="7 12" id="KW-0573">Peptidoglycan synthesis</keyword>
<evidence type="ECO:0000256" key="3">
    <source>
        <dbReference type="ARBA" id="ARBA00022490"/>
    </source>
</evidence>
<evidence type="ECO:0000256" key="6">
    <source>
        <dbReference type="ARBA" id="ARBA00022960"/>
    </source>
</evidence>
<evidence type="ECO:0000256" key="7">
    <source>
        <dbReference type="ARBA" id="ARBA00022984"/>
    </source>
</evidence>
<name>A0A928TVZ7_UNCKA</name>
<accession>A0A928TVZ7</accession>